<name>A0A815BKT3_9BILA</name>
<reference evidence="1" key="1">
    <citation type="submission" date="2021-02" db="EMBL/GenBank/DDBJ databases">
        <authorList>
            <person name="Nowell W R."/>
        </authorList>
    </citation>
    <scope>NUCLEOTIDE SEQUENCE</scope>
</reference>
<evidence type="ECO:0000313" key="3">
    <source>
        <dbReference type="EMBL" id="CAF4915152.1"/>
    </source>
</evidence>
<comment type="caution">
    <text evidence="1">The sequence shown here is derived from an EMBL/GenBank/DDBJ whole genome shotgun (WGS) entry which is preliminary data.</text>
</comment>
<dbReference type="EMBL" id="CAJNOV010007206">
    <property type="protein sequence ID" value="CAF1272945.1"/>
    <property type="molecule type" value="Genomic_DNA"/>
</dbReference>
<dbReference type="Proteomes" id="UP000663855">
    <property type="component" value="Unassembled WGS sequence"/>
</dbReference>
<dbReference type="EMBL" id="CAJNRE010002102">
    <property type="protein sequence ID" value="CAF1966338.1"/>
    <property type="molecule type" value="Genomic_DNA"/>
</dbReference>
<dbReference type="EMBL" id="CAJOBH010172371">
    <property type="protein sequence ID" value="CAF4915152.1"/>
    <property type="molecule type" value="Genomic_DNA"/>
</dbReference>
<dbReference type="InterPro" id="IPR036866">
    <property type="entry name" value="RibonucZ/Hydroxyglut_hydro"/>
</dbReference>
<dbReference type="Proteomes" id="UP000663824">
    <property type="component" value="Unassembled WGS sequence"/>
</dbReference>
<dbReference type="PANTHER" id="PTHR46504:SF2">
    <property type="entry name" value="TRNASE Z TRZ1"/>
    <property type="match status" value="1"/>
</dbReference>
<evidence type="ECO:0000313" key="2">
    <source>
        <dbReference type="EMBL" id="CAF1966338.1"/>
    </source>
</evidence>
<dbReference type="Proteomes" id="UP000681967">
    <property type="component" value="Unassembled WGS sequence"/>
</dbReference>
<accession>A0A815BKT3</accession>
<proteinExistence type="predicted"/>
<organism evidence="1 4">
    <name type="scientific">Rotaria magnacalcarata</name>
    <dbReference type="NCBI Taxonomy" id="392030"/>
    <lineage>
        <taxon>Eukaryota</taxon>
        <taxon>Metazoa</taxon>
        <taxon>Spiralia</taxon>
        <taxon>Gnathifera</taxon>
        <taxon>Rotifera</taxon>
        <taxon>Eurotatoria</taxon>
        <taxon>Bdelloidea</taxon>
        <taxon>Philodinida</taxon>
        <taxon>Philodinidae</taxon>
        <taxon>Rotaria</taxon>
    </lineage>
</organism>
<dbReference type="SUPFAM" id="SSF56281">
    <property type="entry name" value="Metallo-hydrolase/oxidoreductase"/>
    <property type="match status" value="1"/>
</dbReference>
<evidence type="ECO:0000313" key="4">
    <source>
        <dbReference type="Proteomes" id="UP000663855"/>
    </source>
</evidence>
<gene>
    <name evidence="3" type="ORF">BYL167_LOCUS52743</name>
    <name evidence="1" type="ORF">CJN711_LOCUS15570</name>
    <name evidence="2" type="ORF">MBJ925_LOCUS6605</name>
</gene>
<evidence type="ECO:0000313" key="1">
    <source>
        <dbReference type="EMBL" id="CAF1272945.1"/>
    </source>
</evidence>
<protein>
    <recommendedName>
        <fullName evidence="5">Metallo-beta-lactamase domain-containing protein</fullName>
    </recommendedName>
</protein>
<sequence>MFPVSATSSSEKLCSNDVLSWKFPTSIGSFTLLGRSRAADATSLYIPQLDILLDCGCLVTAAQPLYIFITHAHADHSLDITRLFSKDRPPQVFLPVPAVEPMKDFIEKYHILRAAGRIDPDPLKRTLDCELIGVKHDDLLSIRKATKVRVFNMDHSVPCCGYGFYDCRQKLKQEYKHLTNTQIANIKRGNKNLNLSEEQLFPLFAFMGDTTTTIFDKYSAELFQFPLIIVECSFIDNEQHAERAADVKHVIWNDIQPYVLQHPEIIFVLIHFSIQYKREQIREFFRQLNLPNVVPFI</sequence>
<dbReference type="Gene3D" id="3.60.15.10">
    <property type="entry name" value="Ribonuclease Z/Hydroxyacylglutathione hydrolase-like"/>
    <property type="match status" value="1"/>
</dbReference>
<evidence type="ECO:0008006" key="5">
    <source>
        <dbReference type="Google" id="ProtNLM"/>
    </source>
</evidence>
<dbReference type="PANTHER" id="PTHR46504">
    <property type="entry name" value="TRNASE Z TRZ1"/>
    <property type="match status" value="1"/>
</dbReference>
<dbReference type="AlphaFoldDB" id="A0A815BKT3"/>